<comment type="caution">
    <text evidence="1">The sequence shown here is derived from an EMBL/GenBank/DDBJ whole genome shotgun (WGS) entry which is preliminary data.</text>
</comment>
<sequence length="161" mass="18044">MRSAWLTCTLSVPCRKRHYFLRANAPPWRNWRAMACCPTATNHSAPALFAASGVVLSPRFAGVLNEAERGQEMLRTTRELTVRQYTSAVQQHAYINKARVLVLCIHLGHQNTEKCDRTMCARIPASCALWLEGVAYRSTTHRGADDDYPVGFVLGVDDDVH</sequence>
<gene>
    <name evidence="1" type="ORF">MRATA1EN22A_LOCUS28969</name>
</gene>
<dbReference type="Proteomes" id="UP001162501">
    <property type="component" value="Unassembled WGS sequence"/>
</dbReference>
<proteinExistence type="predicted"/>
<dbReference type="EMBL" id="CATOBB020000364">
    <property type="protein sequence ID" value="CAM9140943.1"/>
    <property type="molecule type" value="Genomic_DNA"/>
</dbReference>
<reference evidence="1" key="1">
    <citation type="submission" date="2025-03" db="EMBL/GenBank/DDBJ databases">
        <authorList>
            <consortium name="ELIXIR-Norway"/>
            <consortium name="Elixir Norway"/>
        </authorList>
    </citation>
    <scope>NUCLEOTIDE SEQUENCE</scope>
</reference>
<evidence type="ECO:0000313" key="1">
    <source>
        <dbReference type="EMBL" id="CAM9140943.1"/>
    </source>
</evidence>
<name>A0ACB1KEG7_RANTA</name>
<evidence type="ECO:0000313" key="2">
    <source>
        <dbReference type="Proteomes" id="UP001162501"/>
    </source>
</evidence>
<accession>A0ACB1KEG7</accession>
<protein>
    <submittedName>
        <fullName evidence="1">Uncharacterized protein</fullName>
    </submittedName>
</protein>
<organism evidence="1 2">
    <name type="scientific">Rangifer tarandus platyrhynchus</name>
    <name type="common">Svalbard reindeer</name>
    <dbReference type="NCBI Taxonomy" id="3082113"/>
    <lineage>
        <taxon>Eukaryota</taxon>
        <taxon>Metazoa</taxon>
        <taxon>Chordata</taxon>
        <taxon>Craniata</taxon>
        <taxon>Vertebrata</taxon>
        <taxon>Euteleostomi</taxon>
        <taxon>Mammalia</taxon>
        <taxon>Eutheria</taxon>
        <taxon>Laurasiatheria</taxon>
        <taxon>Artiodactyla</taxon>
        <taxon>Ruminantia</taxon>
        <taxon>Pecora</taxon>
        <taxon>Cervidae</taxon>
        <taxon>Odocoileinae</taxon>
        <taxon>Rangifer</taxon>
    </lineage>
</organism>